<keyword evidence="2" id="KW-0732">Signal</keyword>
<name>A0A5B7JLF0_PORTR</name>
<evidence type="ECO:0000256" key="3">
    <source>
        <dbReference type="ARBA" id="ARBA00023157"/>
    </source>
</evidence>
<dbReference type="PANTHER" id="PTHR10514">
    <property type="entry name" value="ANGIOTENSIN-CONVERTING ENZYME"/>
    <property type="match status" value="1"/>
</dbReference>
<evidence type="ECO:0000256" key="1">
    <source>
        <dbReference type="ARBA" id="ARBA00008139"/>
    </source>
</evidence>
<dbReference type="GO" id="GO:0008241">
    <property type="term" value="F:peptidyl-dipeptidase activity"/>
    <property type="evidence" value="ECO:0007669"/>
    <property type="project" value="InterPro"/>
</dbReference>
<dbReference type="SUPFAM" id="SSF55486">
    <property type="entry name" value="Metalloproteases ('zincins'), catalytic domain"/>
    <property type="match status" value="1"/>
</dbReference>
<comment type="caution">
    <text evidence="6">The sequence shown here is derived from an EMBL/GenBank/DDBJ whole genome shotgun (WGS) entry which is preliminary data.</text>
</comment>
<protein>
    <submittedName>
        <fullName evidence="6">Angiotensin-converting enzyme</fullName>
    </submittedName>
</protein>
<dbReference type="PANTHER" id="PTHR10514:SF27">
    <property type="entry name" value="ANGIOTENSIN-CONVERTING ENZYME"/>
    <property type="match status" value="1"/>
</dbReference>
<keyword evidence="4" id="KW-0325">Glycoprotein</keyword>
<dbReference type="EMBL" id="VSRR010115995">
    <property type="protein sequence ID" value="MPC98881.1"/>
    <property type="molecule type" value="Genomic_DNA"/>
</dbReference>
<keyword evidence="7" id="KW-1185">Reference proteome</keyword>
<evidence type="ECO:0000313" key="6">
    <source>
        <dbReference type="EMBL" id="MPC98881.1"/>
    </source>
</evidence>
<dbReference type="Pfam" id="PF01401">
    <property type="entry name" value="Peptidase_M2"/>
    <property type="match status" value="1"/>
</dbReference>
<dbReference type="OrthoDB" id="6362466at2759"/>
<dbReference type="Proteomes" id="UP000324222">
    <property type="component" value="Unassembled WGS sequence"/>
</dbReference>
<evidence type="ECO:0000256" key="2">
    <source>
        <dbReference type="ARBA" id="ARBA00022729"/>
    </source>
</evidence>
<comment type="similarity">
    <text evidence="1 5">Belongs to the peptidase M2 family.</text>
</comment>
<dbReference type="GO" id="GO:0005886">
    <property type="term" value="C:plasma membrane"/>
    <property type="evidence" value="ECO:0007669"/>
    <property type="project" value="TreeGrafter"/>
</dbReference>
<dbReference type="InterPro" id="IPR001548">
    <property type="entry name" value="Peptidase_M2"/>
</dbReference>
<dbReference type="PROSITE" id="PS52011">
    <property type="entry name" value="PEPTIDASE_M2"/>
    <property type="match status" value="1"/>
</dbReference>
<reference evidence="6 7" key="1">
    <citation type="submission" date="2019-05" db="EMBL/GenBank/DDBJ databases">
        <title>Another draft genome of Portunus trituberculatus and its Hox gene families provides insights of decapod evolution.</title>
        <authorList>
            <person name="Jeong J.-H."/>
            <person name="Song I."/>
            <person name="Kim S."/>
            <person name="Choi T."/>
            <person name="Kim D."/>
            <person name="Ryu S."/>
            <person name="Kim W."/>
        </authorList>
    </citation>
    <scope>NUCLEOTIDE SEQUENCE [LARGE SCALE GENOMIC DNA]</scope>
    <source>
        <tissue evidence="6">Muscle</tissue>
    </source>
</reference>
<dbReference type="GO" id="GO:0008237">
    <property type="term" value="F:metallopeptidase activity"/>
    <property type="evidence" value="ECO:0007669"/>
    <property type="project" value="InterPro"/>
</dbReference>
<accession>A0A5B7JLF0</accession>
<gene>
    <name evidence="6" type="primary">Ace_1</name>
    <name evidence="6" type="ORF">E2C01_094267</name>
</gene>
<keyword evidence="3" id="KW-1015">Disulfide bond</keyword>
<dbReference type="AlphaFoldDB" id="A0A5B7JLF0"/>
<proteinExistence type="inferred from homology"/>
<dbReference type="GO" id="GO:0006508">
    <property type="term" value="P:proteolysis"/>
    <property type="evidence" value="ECO:0007669"/>
    <property type="project" value="InterPro"/>
</dbReference>
<evidence type="ECO:0000313" key="7">
    <source>
        <dbReference type="Proteomes" id="UP000324222"/>
    </source>
</evidence>
<evidence type="ECO:0000256" key="4">
    <source>
        <dbReference type="ARBA" id="ARBA00023180"/>
    </source>
</evidence>
<comment type="caution">
    <text evidence="5">Lacks conserved residue(s) required for the propagation of feature annotation.</text>
</comment>
<evidence type="ECO:0000256" key="5">
    <source>
        <dbReference type="PROSITE-ProRule" id="PRU01355"/>
    </source>
</evidence>
<organism evidence="6 7">
    <name type="scientific">Portunus trituberculatus</name>
    <name type="common">Swimming crab</name>
    <name type="synonym">Neptunus trituberculatus</name>
    <dbReference type="NCBI Taxonomy" id="210409"/>
    <lineage>
        <taxon>Eukaryota</taxon>
        <taxon>Metazoa</taxon>
        <taxon>Ecdysozoa</taxon>
        <taxon>Arthropoda</taxon>
        <taxon>Crustacea</taxon>
        <taxon>Multicrustacea</taxon>
        <taxon>Malacostraca</taxon>
        <taxon>Eumalacostraca</taxon>
        <taxon>Eucarida</taxon>
        <taxon>Decapoda</taxon>
        <taxon>Pleocyemata</taxon>
        <taxon>Brachyura</taxon>
        <taxon>Eubrachyura</taxon>
        <taxon>Portunoidea</taxon>
        <taxon>Portunidae</taxon>
        <taxon>Portuninae</taxon>
        <taxon>Portunus</taxon>
    </lineage>
</organism>
<sequence>MLKLGRSRPWEEALGVLTGEAEGRLDATAMREYFKPLEEWLAANNEKHGEHIGWQSARIQKRFPLSPRLFFKATEMTSEVFKSVSPTESTASKAHWGLFADLQPSGQLSLPFLVVFVLPQP</sequence>